<dbReference type="EMBL" id="DYXB01000010">
    <property type="protein sequence ID" value="HJF09340.1"/>
    <property type="molecule type" value="Genomic_DNA"/>
</dbReference>
<reference evidence="2" key="3">
    <citation type="submission" date="2024-06" db="EMBL/GenBank/DDBJ databases">
        <title>Vaginal Lactobacillus fatty acid response mechanisms reveal a metabolite-targeted strategy for bacterial vaginosis treatment.</title>
        <authorList>
            <person name="Zhu M."/>
            <person name="Blainey P.C."/>
            <person name="Bloom S.M."/>
            <person name="Kwon D.S."/>
        </authorList>
    </citation>
    <scope>NUCLEOTIDE SEQUENCE</scope>
    <source>
        <strain evidence="2">194_F1_1</strain>
    </source>
</reference>
<proteinExistence type="predicted"/>
<dbReference type="AlphaFoldDB" id="A0A135YMG1"/>
<evidence type="ECO:0000313" key="4">
    <source>
        <dbReference type="Proteomes" id="UP001434419"/>
    </source>
</evidence>
<dbReference type="Proteomes" id="UP001434419">
    <property type="component" value="Unassembled WGS sequence"/>
</dbReference>
<accession>A0A135YMG1</accession>
<evidence type="ECO:0000313" key="2">
    <source>
        <dbReference type="EMBL" id="MES5149851.1"/>
    </source>
</evidence>
<sequence length="135" mass="15258">MGSGYKGYINTNGAKERLKPKDLMHELENSNAKYNKSDIVMITKNYAGKLMWLEKGNLKSGLLHIKTRHGKDFGSNTNIPLLAKKILQLKPIKHISRKEGKQLADVFIYNHNGMIYLIAYGDNGYIVSFYPIGKA</sequence>
<evidence type="ECO:0000313" key="1">
    <source>
        <dbReference type="EMBL" id="HJF09340.1"/>
    </source>
</evidence>
<gene>
    <name evidence="2" type="ORF">ABVC42_07935</name>
    <name evidence="1" type="ORF">K8V23_00835</name>
</gene>
<organism evidence="1 3">
    <name type="scientific">Lactobacillus crispatus</name>
    <dbReference type="NCBI Taxonomy" id="47770"/>
    <lineage>
        <taxon>Bacteria</taxon>
        <taxon>Bacillati</taxon>
        <taxon>Bacillota</taxon>
        <taxon>Bacilli</taxon>
        <taxon>Lactobacillales</taxon>
        <taxon>Lactobacillaceae</taxon>
        <taxon>Lactobacillus</taxon>
    </lineage>
</organism>
<keyword evidence="4" id="KW-1185">Reference proteome</keyword>
<dbReference type="RefSeq" id="WP_005721165.1">
    <property type="nucleotide sequence ID" value="NZ_CABMHY010000037.1"/>
</dbReference>
<comment type="caution">
    <text evidence="1">The sequence shown here is derived from an EMBL/GenBank/DDBJ whole genome shotgun (WGS) entry which is preliminary data.</text>
</comment>
<reference evidence="1" key="2">
    <citation type="submission" date="2021-09" db="EMBL/GenBank/DDBJ databases">
        <authorList>
            <person name="Gilroy R."/>
        </authorList>
    </citation>
    <scope>NUCLEOTIDE SEQUENCE</scope>
    <source>
        <strain evidence="1">CHK194-22301</strain>
    </source>
</reference>
<dbReference type="Proteomes" id="UP000784793">
    <property type="component" value="Unassembled WGS sequence"/>
</dbReference>
<dbReference type="EMBL" id="JBETVU010000012">
    <property type="protein sequence ID" value="MES5149851.1"/>
    <property type="molecule type" value="Genomic_DNA"/>
</dbReference>
<reference evidence="1" key="1">
    <citation type="journal article" date="2021" name="PeerJ">
        <title>Extensive microbial diversity within the chicken gut microbiome revealed by metagenomics and culture.</title>
        <authorList>
            <person name="Gilroy R."/>
            <person name="Ravi A."/>
            <person name="Getino M."/>
            <person name="Pursley I."/>
            <person name="Horton D.L."/>
            <person name="Alikhan N.F."/>
            <person name="Baker D."/>
            <person name="Gharbi K."/>
            <person name="Hall N."/>
            <person name="Watson M."/>
            <person name="Adriaenssens E.M."/>
            <person name="Foster-Nyarko E."/>
            <person name="Jarju S."/>
            <person name="Secka A."/>
            <person name="Antonio M."/>
            <person name="Oren A."/>
            <person name="Chaudhuri R.R."/>
            <person name="La Ragione R."/>
            <person name="Hildebrand F."/>
            <person name="Pallen M.J."/>
        </authorList>
    </citation>
    <scope>NUCLEOTIDE SEQUENCE</scope>
    <source>
        <strain evidence="1">CHK194-22301</strain>
    </source>
</reference>
<name>A0A135YMG1_9LACO</name>
<evidence type="ECO:0000313" key="3">
    <source>
        <dbReference type="Proteomes" id="UP000784793"/>
    </source>
</evidence>
<protein>
    <submittedName>
        <fullName evidence="1">Uncharacterized protein</fullName>
    </submittedName>
</protein>